<dbReference type="PANTHER" id="PTHR43152:SF3">
    <property type="entry name" value="UVRABC SYSTEM PROTEIN A"/>
    <property type="match status" value="1"/>
</dbReference>
<dbReference type="RefSeq" id="WP_370396264.1">
    <property type="nucleotide sequence ID" value="NZ_JALBUT010000001.1"/>
</dbReference>
<comment type="similarity">
    <text evidence="14">Belongs to the ABC transporter superfamily. UvrA family.</text>
</comment>
<comment type="subcellular location">
    <subcellularLocation>
        <location evidence="1">Cytoplasm</location>
    </subcellularLocation>
</comment>
<dbReference type="Proteomes" id="UP001275932">
    <property type="component" value="Unassembled WGS sequence"/>
</dbReference>
<dbReference type="Pfam" id="PF17760">
    <property type="entry name" value="UvrA_inter"/>
    <property type="match status" value="1"/>
</dbReference>
<evidence type="ECO:0000256" key="10">
    <source>
        <dbReference type="ARBA" id="ARBA00022840"/>
    </source>
</evidence>
<dbReference type="PROSITE" id="PS00211">
    <property type="entry name" value="ABC_TRANSPORTER_1"/>
    <property type="match status" value="1"/>
</dbReference>
<feature type="domain" description="ABC transporter" evidence="17">
    <location>
        <begin position="600"/>
        <end position="933"/>
    </location>
</feature>
<dbReference type="InterPro" id="IPR027417">
    <property type="entry name" value="P-loop_NTPase"/>
</dbReference>
<evidence type="ECO:0000256" key="6">
    <source>
        <dbReference type="ARBA" id="ARBA00022763"/>
    </source>
</evidence>
<gene>
    <name evidence="18" type="primary">uvrA</name>
    <name evidence="18" type="ORF">MOX91_01275</name>
</gene>
<sequence length="937" mass="102516">MSDVIQIHGARQHNLKNINVEIPRGKIVTITGVSGSGKSSLAFDTVYAEGYRKYLESLSADVRRVLGAIAKPDVDYIRGLPPVIAVEQNVSAATNPRSTLATATEIADYARLVWCVAGVQKCPFDGGEIKRRSLDECVEEILAFPEGGKLYLIAPFLEGKKTAAAAGIEDLKKRGWQRARINGEIAELDGGEALKLLKADNKIDIVIDRIKVSENARSRISDSLELALKEGAGKAFAYCEFGGEAFEKTLSTALSCSVCGRVFDDISPRSFSHNHPDGACPSCGGIGRVMSFDERLVVPDDTKSVYGGALKPYRMGSRYLILHRCSLLKKLSLQYPFDRKAPWKDLPQDVRDFILYGDKNRPFEIRRGRSNKKAQTPYYFPGVLAELDHYYSHGASDAMTVKLGAFMVSSVCKDCKGARLNARSRNVFVNGKSYPEFMSMSVDAALEFAKSLKGGRFDAISEAVNGLKERLDFLNRVGLSYLHLDREYSTLSNGEARRARLAAQLGMELVGAAYVLDEPTIGLHPSDNDRLIGAIKNLRDGGNSVILVEHDADAIKASDYIIELGPKAGFSGGEVVFKGSLSECRKSKYSRTGAYLSGRARIEKYSPSPKPDGRILRVKNAREHNLKNITVDFPVGLLTVVCGVSGSGKSTLVNEILANEAARKLNGAKQLCGAHGGIEGLEYFDKCVRVDQSPIGRTPRSNPATYTKLFDKLRELFAKTPAAIARGYKASRFSFNVKGGRCEHCGGDGAVALDMQFLGDIYVECPACKGRRYNRETLEVKYKGLDISQVLELTVDEAAELFRSHSDIVSKLKTLQDVGLGYVRLGQSANTLSGGEAQRIKLSLELSKRQNGKNLYILDEPSTGLHWDDIEKLMTLLFKLRDAGNTVIVIEHHPDFIRLADHLVELGPTGGEHGGNLIYSGSVEGLAKLDTPTSKYL</sequence>
<dbReference type="Gene3D" id="1.10.8.280">
    <property type="entry name" value="ABC transporter ATPase domain-like"/>
    <property type="match status" value="1"/>
</dbReference>
<dbReference type="EMBL" id="JALBUT010000001">
    <property type="protein sequence ID" value="MDX8414818.1"/>
    <property type="molecule type" value="Genomic_DNA"/>
</dbReference>
<dbReference type="SUPFAM" id="SSF52540">
    <property type="entry name" value="P-loop containing nucleoside triphosphate hydrolases"/>
    <property type="match status" value="2"/>
</dbReference>
<evidence type="ECO:0000256" key="11">
    <source>
        <dbReference type="ARBA" id="ARBA00022881"/>
    </source>
</evidence>
<evidence type="ECO:0000259" key="17">
    <source>
        <dbReference type="PROSITE" id="PS50893"/>
    </source>
</evidence>
<evidence type="ECO:0000256" key="14">
    <source>
        <dbReference type="ARBA" id="ARBA00038000"/>
    </source>
</evidence>
<keyword evidence="19" id="KW-1185">Reference proteome</keyword>
<keyword evidence="10" id="KW-0067">ATP-binding</keyword>
<keyword evidence="11" id="KW-0267">Excision nuclease</keyword>
<evidence type="ECO:0000256" key="15">
    <source>
        <dbReference type="ARBA" id="ARBA00039316"/>
    </source>
</evidence>
<dbReference type="Gene3D" id="3.30.190.20">
    <property type="match status" value="1"/>
</dbReference>
<keyword evidence="13" id="KW-0234">DNA repair</keyword>
<accession>A0ABU4WEY8</accession>
<dbReference type="Gene3D" id="3.40.50.300">
    <property type="entry name" value="P-loop containing nucleotide triphosphate hydrolases"/>
    <property type="match status" value="3"/>
</dbReference>
<dbReference type="PROSITE" id="PS50893">
    <property type="entry name" value="ABC_TRANSPORTER_2"/>
    <property type="match status" value="1"/>
</dbReference>
<name>A0ABU4WEY8_9BACT</name>
<evidence type="ECO:0000256" key="7">
    <source>
        <dbReference type="ARBA" id="ARBA00022769"/>
    </source>
</evidence>
<keyword evidence="12" id="KW-0238">DNA-binding</keyword>
<dbReference type="Pfam" id="PF17755">
    <property type="entry name" value="UvrA_DNA-bind"/>
    <property type="match status" value="1"/>
</dbReference>
<evidence type="ECO:0000313" key="19">
    <source>
        <dbReference type="Proteomes" id="UP001275932"/>
    </source>
</evidence>
<dbReference type="NCBIfam" id="NF001503">
    <property type="entry name" value="PRK00349.1"/>
    <property type="match status" value="1"/>
</dbReference>
<proteinExistence type="inferred from homology"/>
<keyword evidence="9" id="KW-0862">Zinc</keyword>
<keyword evidence="8" id="KW-0863">Zinc-finger</keyword>
<dbReference type="InterPro" id="IPR003439">
    <property type="entry name" value="ABC_transporter-like_ATP-bd"/>
</dbReference>
<evidence type="ECO:0000256" key="4">
    <source>
        <dbReference type="ARBA" id="ARBA00022737"/>
    </source>
</evidence>
<dbReference type="SMART" id="SM00382">
    <property type="entry name" value="AAA"/>
    <property type="match status" value="1"/>
</dbReference>
<evidence type="ECO:0000256" key="5">
    <source>
        <dbReference type="ARBA" id="ARBA00022741"/>
    </source>
</evidence>
<organism evidence="18 19">
    <name type="scientific">Intestinicryptomonas porci</name>
    <dbReference type="NCBI Taxonomy" id="2926320"/>
    <lineage>
        <taxon>Bacteria</taxon>
        <taxon>Pseudomonadati</taxon>
        <taxon>Verrucomicrobiota</taxon>
        <taxon>Opitutia</taxon>
        <taxon>Opitutales</taxon>
        <taxon>Intestinicryptomonaceae</taxon>
        <taxon>Intestinicryptomonas</taxon>
    </lineage>
</organism>
<evidence type="ECO:0000256" key="13">
    <source>
        <dbReference type="ARBA" id="ARBA00023204"/>
    </source>
</evidence>
<comment type="caution">
    <text evidence="18">The sequence shown here is derived from an EMBL/GenBank/DDBJ whole genome shotgun (WGS) entry which is preliminary data.</text>
</comment>
<protein>
    <recommendedName>
        <fullName evidence="15">UvrABC system protein A</fullName>
    </recommendedName>
    <alternativeName>
        <fullName evidence="16">Excinuclease ABC subunit A</fullName>
    </alternativeName>
</protein>
<keyword evidence="7" id="KW-0228">DNA excision</keyword>
<dbReference type="InterPro" id="IPR017871">
    <property type="entry name" value="ABC_transporter-like_CS"/>
</dbReference>
<dbReference type="CDD" id="cd03271">
    <property type="entry name" value="ABC_UvrA_II"/>
    <property type="match status" value="1"/>
</dbReference>
<evidence type="ECO:0000256" key="9">
    <source>
        <dbReference type="ARBA" id="ARBA00022833"/>
    </source>
</evidence>
<dbReference type="InterPro" id="IPR004602">
    <property type="entry name" value="UvrA"/>
</dbReference>
<evidence type="ECO:0000256" key="8">
    <source>
        <dbReference type="ARBA" id="ARBA00022771"/>
    </source>
</evidence>
<dbReference type="InterPro" id="IPR041552">
    <property type="entry name" value="UvrA_DNA-bd"/>
</dbReference>
<keyword evidence="2" id="KW-0963">Cytoplasm</keyword>
<evidence type="ECO:0000256" key="12">
    <source>
        <dbReference type="ARBA" id="ARBA00023125"/>
    </source>
</evidence>
<keyword evidence="6" id="KW-0227">DNA damage</keyword>
<keyword evidence="18" id="KW-0378">Hydrolase</keyword>
<keyword evidence="3" id="KW-0479">Metal-binding</keyword>
<reference evidence="18 19" key="1">
    <citation type="submission" date="2022-03" db="EMBL/GenBank/DDBJ databases">
        <title>Novel taxa within the pig intestine.</title>
        <authorList>
            <person name="Wylensek D."/>
            <person name="Bishof K."/>
            <person name="Afrizal A."/>
            <person name="Clavel T."/>
        </authorList>
    </citation>
    <scope>NUCLEOTIDE SEQUENCE [LARGE SCALE GENOMIC DNA]</scope>
    <source>
        <strain evidence="18 19">CLA-KB-P66</strain>
    </source>
</reference>
<evidence type="ECO:0000256" key="16">
    <source>
        <dbReference type="ARBA" id="ARBA00042156"/>
    </source>
</evidence>
<dbReference type="GO" id="GO:0016787">
    <property type="term" value="F:hydrolase activity"/>
    <property type="evidence" value="ECO:0007669"/>
    <property type="project" value="UniProtKB-KW"/>
</dbReference>
<evidence type="ECO:0000256" key="3">
    <source>
        <dbReference type="ARBA" id="ARBA00022723"/>
    </source>
</evidence>
<evidence type="ECO:0000256" key="1">
    <source>
        <dbReference type="ARBA" id="ARBA00004496"/>
    </source>
</evidence>
<dbReference type="InterPro" id="IPR003593">
    <property type="entry name" value="AAA+_ATPase"/>
</dbReference>
<dbReference type="NCBIfam" id="TIGR00630">
    <property type="entry name" value="uvra"/>
    <property type="match status" value="1"/>
</dbReference>
<dbReference type="Gene3D" id="1.20.1580.10">
    <property type="entry name" value="ABC transporter ATPase like domain"/>
    <property type="match status" value="3"/>
</dbReference>
<keyword evidence="4" id="KW-0677">Repeat</keyword>
<dbReference type="PANTHER" id="PTHR43152">
    <property type="entry name" value="UVRABC SYSTEM PROTEIN A"/>
    <property type="match status" value="1"/>
</dbReference>
<evidence type="ECO:0000313" key="18">
    <source>
        <dbReference type="EMBL" id="MDX8414818.1"/>
    </source>
</evidence>
<dbReference type="InterPro" id="IPR041102">
    <property type="entry name" value="UvrA_inter"/>
</dbReference>
<keyword evidence="5" id="KW-0547">Nucleotide-binding</keyword>
<evidence type="ECO:0000256" key="2">
    <source>
        <dbReference type="ARBA" id="ARBA00022490"/>
    </source>
</evidence>